<name>A0AAT9FRH1_9BACT</name>
<evidence type="ECO:0000256" key="4">
    <source>
        <dbReference type="ARBA" id="ARBA00023270"/>
    </source>
</evidence>
<dbReference type="PIRSF" id="PIRSF001365">
    <property type="entry name" value="DHDPS"/>
    <property type="match status" value="1"/>
</dbReference>
<evidence type="ECO:0000256" key="7">
    <source>
        <dbReference type="PIRSR" id="PIRSR001365-1"/>
    </source>
</evidence>
<proteinExistence type="inferred from homology"/>
<evidence type="ECO:0000256" key="1">
    <source>
        <dbReference type="ARBA" id="ARBA00004496"/>
    </source>
</evidence>
<comment type="similarity">
    <text evidence="6">Belongs to the DapA family.</text>
</comment>
<dbReference type="Gene3D" id="3.20.20.70">
    <property type="entry name" value="Aldolase class I"/>
    <property type="match status" value="1"/>
</dbReference>
<dbReference type="KEGG" id="osu:NT6N_36130"/>
<sequence length="310" mass="33010">MKNLDIIGLVAATVTPMDAKGGINLEVIPQVVDHLAEDGIAGIYIAGSTGEGMSLTDVERRAVAEAYIGAARGKMKTVVQVGHNSMEASAELAAHAESVGADAVSATPPGYFKPANEAELVDALTMITDAAASTPFYYYHIPFFSGVAINPMAFTKLAMDRMPTFRGIKYSDGATLYNLPLLQKVAPELEFLAGSDEAYLQSVAQGYVGAVGSTYNYAAPIYNKVSAAFEAGDMDTARLWQGRALEMIEVIFGTCGRAGLKAMMSMVGIDCGPTRLPIKSASEAQVAELRSRLQKMGWFDWIESVKVKVA</sequence>
<dbReference type="PRINTS" id="PR00146">
    <property type="entry name" value="DHPICSNTHASE"/>
</dbReference>
<keyword evidence="3 6" id="KW-0456">Lyase</keyword>
<dbReference type="InterPro" id="IPR020624">
    <property type="entry name" value="Schiff_base-form_aldolases_CS"/>
</dbReference>
<evidence type="ECO:0000256" key="5">
    <source>
        <dbReference type="ARBA" id="ARBA00023277"/>
    </source>
</evidence>
<feature type="active site" description="Proton donor/acceptor" evidence="7">
    <location>
        <position position="139"/>
    </location>
</feature>
<keyword evidence="4" id="KW-0704">Schiff base</keyword>
<evidence type="ECO:0000256" key="8">
    <source>
        <dbReference type="PIRSR" id="PIRSR001365-2"/>
    </source>
</evidence>
<comment type="subcellular location">
    <subcellularLocation>
        <location evidence="1">Cytoplasm</location>
    </subcellularLocation>
</comment>
<dbReference type="AlphaFoldDB" id="A0AAT9FRH1"/>
<dbReference type="InterPro" id="IPR002220">
    <property type="entry name" value="DapA-like"/>
</dbReference>
<feature type="binding site" evidence="8">
    <location>
        <position position="49"/>
    </location>
    <ligand>
        <name>pyruvate</name>
        <dbReference type="ChEBI" id="CHEBI:15361"/>
    </ligand>
</feature>
<accession>A0AAT9FRH1</accession>
<reference evidence="9" key="1">
    <citation type="submission" date="2024-07" db="EMBL/GenBank/DDBJ databases">
        <title>Complete genome sequence of Verrucomicrobiaceae bacterium NT6N.</title>
        <authorList>
            <person name="Huang C."/>
            <person name="Takami H."/>
            <person name="Hamasaki K."/>
        </authorList>
    </citation>
    <scope>NUCLEOTIDE SEQUENCE</scope>
    <source>
        <strain evidence="9">NT6N</strain>
    </source>
</reference>
<dbReference type="InterPro" id="IPR013785">
    <property type="entry name" value="Aldolase_TIM"/>
</dbReference>
<dbReference type="SUPFAM" id="SSF51569">
    <property type="entry name" value="Aldolase"/>
    <property type="match status" value="1"/>
</dbReference>
<organism evidence="9">
    <name type="scientific">Oceaniferula spumae</name>
    <dbReference type="NCBI Taxonomy" id="2979115"/>
    <lineage>
        <taxon>Bacteria</taxon>
        <taxon>Pseudomonadati</taxon>
        <taxon>Verrucomicrobiota</taxon>
        <taxon>Verrucomicrobiia</taxon>
        <taxon>Verrucomicrobiales</taxon>
        <taxon>Verrucomicrobiaceae</taxon>
        <taxon>Oceaniferula</taxon>
    </lineage>
</organism>
<evidence type="ECO:0000313" key="9">
    <source>
        <dbReference type="EMBL" id="BDS08573.1"/>
    </source>
</evidence>
<evidence type="ECO:0000256" key="2">
    <source>
        <dbReference type="ARBA" id="ARBA00022490"/>
    </source>
</evidence>
<keyword evidence="5" id="KW-0119">Carbohydrate metabolism</keyword>
<dbReference type="EMBL" id="AP026866">
    <property type="protein sequence ID" value="BDS08573.1"/>
    <property type="molecule type" value="Genomic_DNA"/>
</dbReference>
<evidence type="ECO:0000256" key="3">
    <source>
        <dbReference type="ARBA" id="ARBA00023239"/>
    </source>
</evidence>
<dbReference type="SMART" id="SM01130">
    <property type="entry name" value="DHDPS"/>
    <property type="match status" value="1"/>
</dbReference>
<dbReference type="GO" id="GO:0005737">
    <property type="term" value="C:cytoplasm"/>
    <property type="evidence" value="ECO:0007669"/>
    <property type="project" value="UniProtKB-SubCell"/>
</dbReference>
<keyword evidence="2" id="KW-0963">Cytoplasm</keyword>
<dbReference type="PANTHER" id="PTHR12128">
    <property type="entry name" value="DIHYDRODIPICOLINATE SYNTHASE"/>
    <property type="match status" value="1"/>
</dbReference>
<evidence type="ECO:0000256" key="6">
    <source>
        <dbReference type="PIRNR" id="PIRNR001365"/>
    </source>
</evidence>
<feature type="active site" description="Schiff-base intermediate with substrate" evidence="7">
    <location>
        <position position="169"/>
    </location>
</feature>
<protein>
    <submittedName>
        <fullName evidence="9">N-acetylneuraminate lyase</fullName>
    </submittedName>
</protein>
<gene>
    <name evidence="9" type="primary">nanA</name>
    <name evidence="9" type="ORF">NT6N_36130</name>
</gene>
<dbReference type="Pfam" id="PF00701">
    <property type="entry name" value="DHDPS"/>
    <property type="match status" value="1"/>
</dbReference>
<dbReference type="GO" id="GO:0016829">
    <property type="term" value="F:lyase activity"/>
    <property type="evidence" value="ECO:0007669"/>
    <property type="project" value="UniProtKB-KW"/>
</dbReference>
<dbReference type="PANTHER" id="PTHR12128:SF21">
    <property type="entry name" value="N-ACETYLNEURAMINATE LYASE"/>
    <property type="match status" value="1"/>
</dbReference>
<feature type="binding site" evidence="8">
    <location>
        <position position="211"/>
    </location>
    <ligand>
        <name>pyruvate</name>
        <dbReference type="ChEBI" id="CHEBI:15361"/>
    </ligand>
</feature>
<dbReference type="PROSITE" id="PS00665">
    <property type="entry name" value="DHDPS_1"/>
    <property type="match status" value="1"/>
</dbReference>